<evidence type="ECO:0000256" key="3">
    <source>
        <dbReference type="ARBA" id="ARBA00022777"/>
    </source>
</evidence>
<comment type="catalytic activity">
    <reaction evidence="9">
        <text>L-tyrosyl-[protein] + ATP = O-phospho-L-tyrosyl-[protein] + ADP + H(+)</text>
        <dbReference type="Rhea" id="RHEA:10596"/>
        <dbReference type="Rhea" id="RHEA-COMP:10136"/>
        <dbReference type="Rhea" id="RHEA-COMP:20101"/>
        <dbReference type="ChEBI" id="CHEBI:15378"/>
        <dbReference type="ChEBI" id="CHEBI:30616"/>
        <dbReference type="ChEBI" id="CHEBI:46858"/>
        <dbReference type="ChEBI" id="CHEBI:61978"/>
        <dbReference type="ChEBI" id="CHEBI:456216"/>
        <dbReference type="EC" id="2.7.12.2"/>
    </reaction>
</comment>
<feature type="region of interest" description="Disordered" evidence="10">
    <location>
        <begin position="425"/>
        <end position="453"/>
    </location>
</feature>
<dbReference type="Pfam" id="PF00069">
    <property type="entry name" value="Pkinase"/>
    <property type="match status" value="1"/>
</dbReference>
<dbReference type="OrthoDB" id="10252354at2759"/>
<keyword evidence="4" id="KW-0067">ATP-binding</keyword>
<feature type="compositionally biased region" description="Basic residues" evidence="10">
    <location>
        <begin position="306"/>
        <end position="318"/>
    </location>
</feature>
<feature type="compositionally biased region" description="Low complexity" evidence="10">
    <location>
        <begin position="344"/>
        <end position="356"/>
    </location>
</feature>
<keyword evidence="2" id="KW-0547">Nucleotide-binding</keyword>
<dbReference type="GO" id="GO:0004708">
    <property type="term" value="F:MAP kinase kinase activity"/>
    <property type="evidence" value="ECO:0007669"/>
    <property type="project" value="UniProtKB-EC"/>
</dbReference>
<evidence type="ECO:0000256" key="4">
    <source>
        <dbReference type="ARBA" id="ARBA00022840"/>
    </source>
</evidence>
<feature type="region of interest" description="Disordered" evidence="10">
    <location>
        <begin position="82"/>
        <end position="115"/>
    </location>
</feature>
<sequence length="1258" mass="138143">MAAAPTVAAQMVQLGELFNQAGAGDGIKQYLAAKKISTTPTLALIARNAEDHKAEGGQEPVAGAITTHLFVEARRQWDIFSQAPTAPPNQQPTTATGTPTPGQPAAGTTTPAHIPDRPPKTFAAWTQQVTAFEGRLLDGKRRTFPLNPLAADRAAKSAGSKALRLEHGALVPEEPSEWSPKGLLSTIDGANAARWAWILLGIGEEDDVMRYVDWFVAKARAHAEMVPAIQAFWHKMAWTIAMALRNSTSFGEAAKTVMNDVATWQEVIITHAAPPRRPPALPPADPGNAAAEDYDDPGANTWGGGNRRKRHRPGKLKGKGRDGKDQDPPKKTDAAYQQDQIWWSTAAANSSSTSSSRPGGATAVPTNDSRQFAPWHYQREAMLADDQGKLVVLTPAAKATGGIGGSPAGRSWHFWSTPPRPYHRRRRYRRHHRHPPSSGSPHFGDQVDPAPAKPSLEHLQELDEEAHWQASWALQHPLATPPPIEPAWELLLELRRTWKHDLVRIRREIIAEVHLLIDDLDEDSRSWRLGYPDLTALTEDMTDGFQMLGEIRPGPGWRPREDGKYQHRVPIADLVATNAEYVRRKVNTARVDEHSEKLLLELIAEKRLGRVLGPTRPPEWLRGVRATAVADHQDVDTVNEPPPGDTFFAASFPVCQTDENGELKEEGLGESAADGFQDLFAALGFLTKKSKAQPPAPEHVVQGVTFHIDEHGVTLSPTPQRVAKILSQIRRALDDDSLPPHEASKLAGRVAFLTQAVFGAVARAATKAIYARAADTAAWSNDSLSTGLAAALRTLVNILPTVKPRFVPFDAANMQMAVLYADAFFTDGERRHKAGHVPDGLNPSPHQRAANGWGYVLRIGDRVFYDHGVVPPWFVKLFAARRAYIYMLEVFAQIIAFAAFAQLMPPTVVAFIDNTAGQAALTKGYGKDPAINGMISAFWNLAARRGWFVEFERVPSKANVADAVSRDDFSRARREGWTRTNSRDAEVMEILAKAVNDVEFANTTAADELIQRGAGRVQNAPQHRLAVASWGLFGGRRTAAVRVQNAPQHRLSVASGLKILHLNNVVHRDVKLGNILINSRGSVKVTDFGISKNLGDSLTVCDTFVGTATHMSPERIEGEDYSFAADIWSLGLCVYELACGVYPYGSVEPFLLLLHNVCHRPEPRLSAGRFSREPPCHTMGHGLLCFCVVAAPRKLARLCQFVEVQLCKEPERRWNAIELQASEFILVNLPKVSEAALIRWLAKSWQATTTMGLQEEAH</sequence>
<dbReference type="AlphaFoldDB" id="A0A1Q9D397"/>
<proteinExistence type="inferred from homology"/>
<dbReference type="EC" id="2.7.12.2" evidence="6"/>
<accession>A0A1Q9D397</accession>
<dbReference type="PROSITE" id="PS00108">
    <property type="entry name" value="PROTEIN_KINASE_ST"/>
    <property type="match status" value="1"/>
</dbReference>
<comment type="catalytic activity">
    <reaction evidence="8">
        <text>L-threonyl-[protein] + ATP = O-phospho-L-threonyl-[protein] + ADP + H(+)</text>
        <dbReference type="Rhea" id="RHEA:46608"/>
        <dbReference type="Rhea" id="RHEA-COMP:11060"/>
        <dbReference type="Rhea" id="RHEA-COMP:11605"/>
        <dbReference type="ChEBI" id="CHEBI:15378"/>
        <dbReference type="ChEBI" id="CHEBI:30013"/>
        <dbReference type="ChEBI" id="CHEBI:30616"/>
        <dbReference type="ChEBI" id="CHEBI:61977"/>
        <dbReference type="ChEBI" id="CHEBI:456216"/>
        <dbReference type="EC" id="2.7.12.2"/>
    </reaction>
</comment>
<evidence type="ECO:0000256" key="8">
    <source>
        <dbReference type="ARBA" id="ARBA00049299"/>
    </source>
</evidence>
<keyword evidence="13" id="KW-1185">Reference proteome</keyword>
<dbReference type="SMART" id="SM00220">
    <property type="entry name" value="S_TKc"/>
    <property type="match status" value="1"/>
</dbReference>
<feature type="compositionally biased region" description="Basic residues" evidence="10">
    <location>
        <begin position="425"/>
        <end position="435"/>
    </location>
</feature>
<organism evidence="12 13">
    <name type="scientific">Symbiodinium microadriaticum</name>
    <name type="common">Dinoflagellate</name>
    <name type="synonym">Zooxanthella microadriatica</name>
    <dbReference type="NCBI Taxonomy" id="2951"/>
    <lineage>
        <taxon>Eukaryota</taxon>
        <taxon>Sar</taxon>
        <taxon>Alveolata</taxon>
        <taxon>Dinophyceae</taxon>
        <taxon>Suessiales</taxon>
        <taxon>Symbiodiniaceae</taxon>
        <taxon>Symbiodinium</taxon>
    </lineage>
</organism>
<feature type="compositionally biased region" description="Low complexity" evidence="10">
    <location>
        <begin position="91"/>
        <end position="112"/>
    </location>
</feature>
<feature type="compositionally biased region" description="Pro residues" evidence="10">
    <location>
        <begin position="275"/>
        <end position="285"/>
    </location>
</feature>
<evidence type="ECO:0000313" key="13">
    <source>
        <dbReference type="Proteomes" id="UP000186817"/>
    </source>
</evidence>
<protein>
    <recommendedName>
        <fullName evidence="6">mitogen-activated protein kinase kinase</fullName>
        <ecNumber evidence="6">2.7.12.2</ecNumber>
    </recommendedName>
</protein>
<evidence type="ECO:0000256" key="7">
    <source>
        <dbReference type="ARBA" id="ARBA00049014"/>
    </source>
</evidence>
<dbReference type="InterPro" id="IPR000719">
    <property type="entry name" value="Prot_kinase_dom"/>
</dbReference>
<name>A0A1Q9D397_SYMMI</name>
<evidence type="ECO:0000256" key="5">
    <source>
        <dbReference type="ARBA" id="ARBA00038035"/>
    </source>
</evidence>
<comment type="similarity">
    <text evidence="5">Belongs to the protein kinase superfamily. STE Ser/Thr protein kinase family. MAP kinase kinase subfamily.</text>
</comment>
<keyword evidence="3 12" id="KW-0418">Kinase</keyword>
<dbReference type="SUPFAM" id="SSF56112">
    <property type="entry name" value="Protein kinase-like (PK-like)"/>
    <property type="match status" value="1"/>
</dbReference>
<dbReference type="PANTHER" id="PTHR48013">
    <property type="entry name" value="DUAL SPECIFICITY MITOGEN-ACTIVATED PROTEIN KINASE KINASE 5-RELATED"/>
    <property type="match status" value="1"/>
</dbReference>
<evidence type="ECO:0000256" key="1">
    <source>
        <dbReference type="ARBA" id="ARBA00022679"/>
    </source>
</evidence>
<evidence type="ECO:0000259" key="11">
    <source>
        <dbReference type="PROSITE" id="PS50011"/>
    </source>
</evidence>
<gene>
    <name evidence="12" type="primary">MKK3</name>
    <name evidence="12" type="ORF">AK812_SmicGene28855</name>
</gene>
<evidence type="ECO:0000256" key="2">
    <source>
        <dbReference type="ARBA" id="ARBA00022741"/>
    </source>
</evidence>
<comment type="catalytic activity">
    <reaction evidence="7">
        <text>L-seryl-[protein] + ATP = O-phospho-L-seryl-[protein] + ADP + H(+)</text>
        <dbReference type="Rhea" id="RHEA:17989"/>
        <dbReference type="Rhea" id="RHEA-COMP:9863"/>
        <dbReference type="Rhea" id="RHEA-COMP:11604"/>
        <dbReference type="ChEBI" id="CHEBI:15378"/>
        <dbReference type="ChEBI" id="CHEBI:29999"/>
        <dbReference type="ChEBI" id="CHEBI:30616"/>
        <dbReference type="ChEBI" id="CHEBI:83421"/>
        <dbReference type="ChEBI" id="CHEBI:456216"/>
        <dbReference type="EC" id="2.7.12.2"/>
    </reaction>
</comment>
<feature type="region of interest" description="Disordered" evidence="10">
    <location>
        <begin position="273"/>
        <end position="368"/>
    </location>
</feature>
<dbReference type="InterPro" id="IPR008271">
    <property type="entry name" value="Ser/Thr_kinase_AS"/>
</dbReference>
<dbReference type="EMBL" id="LSRX01000750">
    <property type="protein sequence ID" value="OLP89650.1"/>
    <property type="molecule type" value="Genomic_DNA"/>
</dbReference>
<comment type="caution">
    <text evidence="12">The sequence shown here is derived from an EMBL/GenBank/DDBJ whole genome shotgun (WGS) entry which is preliminary data.</text>
</comment>
<dbReference type="PANTHER" id="PTHR48013:SF9">
    <property type="entry name" value="DUAL SPECIFICITY MITOGEN-ACTIVATED PROTEIN KINASE KINASE 5"/>
    <property type="match status" value="1"/>
</dbReference>
<keyword evidence="1" id="KW-0808">Transferase</keyword>
<dbReference type="PROSITE" id="PS50011">
    <property type="entry name" value="PROTEIN_KINASE_DOM"/>
    <property type="match status" value="1"/>
</dbReference>
<evidence type="ECO:0000256" key="9">
    <source>
        <dbReference type="ARBA" id="ARBA00051693"/>
    </source>
</evidence>
<dbReference type="InterPro" id="IPR011009">
    <property type="entry name" value="Kinase-like_dom_sf"/>
</dbReference>
<evidence type="ECO:0000256" key="6">
    <source>
        <dbReference type="ARBA" id="ARBA00038999"/>
    </source>
</evidence>
<dbReference type="Gene3D" id="1.10.510.10">
    <property type="entry name" value="Transferase(Phosphotransferase) domain 1"/>
    <property type="match status" value="1"/>
</dbReference>
<dbReference type="GO" id="GO:0005524">
    <property type="term" value="F:ATP binding"/>
    <property type="evidence" value="ECO:0007669"/>
    <property type="project" value="UniProtKB-KW"/>
</dbReference>
<feature type="compositionally biased region" description="Basic and acidic residues" evidence="10">
    <location>
        <begin position="319"/>
        <end position="333"/>
    </location>
</feature>
<reference evidence="12 13" key="1">
    <citation type="submission" date="2016-02" db="EMBL/GenBank/DDBJ databases">
        <title>Genome analysis of coral dinoflagellate symbionts highlights evolutionary adaptations to a symbiotic lifestyle.</title>
        <authorList>
            <person name="Aranda M."/>
            <person name="Li Y."/>
            <person name="Liew Y.J."/>
            <person name="Baumgarten S."/>
            <person name="Simakov O."/>
            <person name="Wilson M."/>
            <person name="Piel J."/>
            <person name="Ashoor H."/>
            <person name="Bougouffa S."/>
            <person name="Bajic V.B."/>
            <person name="Ryu T."/>
            <person name="Ravasi T."/>
            <person name="Bayer T."/>
            <person name="Micklem G."/>
            <person name="Kim H."/>
            <person name="Bhak J."/>
            <person name="Lajeunesse T.C."/>
            <person name="Voolstra C.R."/>
        </authorList>
    </citation>
    <scope>NUCLEOTIDE SEQUENCE [LARGE SCALE GENOMIC DNA]</scope>
    <source>
        <strain evidence="12 13">CCMP2467</strain>
    </source>
</reference>
<feature type="domain" description="Protein kinase" evidence="11">
    <location>
        <begin position="889"/>
        <end position="1225"/>
    </location>
</feature>
<dbReference type="Proteomes" id="UP000186817">
    <property type="component" value="Unassembled WGS sequence"/>
</dbReference>
<evidence type="ECO:0000256" key="10">
    <source>
        <dbReference type="SAM" id="MobiDB-lite"/>
    </source>
</evidence>
<evidence type="ECO:0000313" key="12">
    <source>
        <dbReference type="EMBL" id="OLP89650.1"/>
    </source>
</evidence>